<evidence type="ECO:0000313" key="3">
    <source>
        <dbReference type="EMBL" id="MDC2889123.1"/>
    </source>
</evidence>
<accession>A0ABT5FE28</accession>
<comment type="caution">
    <text evidence="3">The sequence shown here is derived from an EMBL/GenBank/DDBJ whole genome shotgun (WGS) entry which is preliminary data.</text>
</comment>
<feature type="transmembrane region" description="Helical" evidence="1">
    <location>
        <begin position="271"/>
        <end position="291"/>
    </location>
</feature>
<feature type="transmembrane region" description="Helical" evidence="1">
    <location>
        <begin position="244"/>
        <end position="264"/>
    </location>
</feature>
<evidence type="ECO:0000256" key="1">
    <source>
        <dbReference type="SAM" id="Phobius"/>
    </source>
</evidence>
<dbReference type="Proteomes" id="UP001528411">
    <property type="component" value="Unassembled WGS sequence"/>
</dbReference>
<sequence length="354" mass="39520">MFGQLDAASIVVADMVFSEPSNDPAEDLIFSNTLVDMDNVILGFFLRGRSQEQSGDESYPYIENCALQRVEITSTYVNLPAIKNAEVNIPLIADAAMSCALFSVTADSDGIYRNYPLLYVYQDLVLPTLAVQAFQFYTNKELEVQLDNTGIRKLTGDNLLIENQNSVLLNFPRKIATVSASDVLNGHISPEFFEDKIVLIGLSEIGLYDIRPTALDPYTPGVHLHAAALSNMLQNNWYEHESQVSMILALVSILILSIFAKLIVNDGLRWGLYVGYFGVIFVASMSYLYVANEALKVFEILFYSFVCLIILEFKNFLMTQNRYRSVKSAFSSYVVPQVVESIVEQGISADQKAI</sequence>
<dbReference type="Pfam" id="PF05226">
    <property type="entry name" value="CHASE2"/>
    <property type="match status" value="1"/>
</dbReference>
<keyword evidence="1" id="KW-0812">Transmembrane</keyword>
<evidence type="ECO:0000259" key="2">
    <source>
        <dbReference type="SMART" id="SM01080"/>
    </source>
</evidence>
<reference evidence="3 4" key="1">
    <citation type="submission" date="2023-01" db="EMBL/GenBank/DDBJ databases">
        <title>Psychrosphaera sp. nov., isolated from marine algae.</title>
        <authorList>
            <person name="Bayburt H."/>
            <person name="Choi B.J."/>
            <person name="Kim J.M."/>
            <person name="Choi D.G."/>
            <person name="Jeon C.O."/>
        </authorList>
    </citation>
    <scope>NUCLEOTIDE SEQUENCE [LARGE SCALE GENOMIC DNA]</scope>
    <source>
        <strain evidence="3 4">G1-22</strain>
    </source>
</reference>
<proteinExistence type="predicted"/>
<dbReference type="InterPro" id="IPR007890">
    <property type="entry name" value="CHASE2"/>
</dbReference>
<keyword evidence="1" id="KW-0472">Membrane</keyword>
<dbReference type="SMART" id="SM01080">
    <property type="entry name" value="CHASE2"/>
    <property type="match status" value="1"/>
</dbReference>
<keyword evidence="4" id="KW-1185">Reference proteome</keyword>
<protein>
    <submittedName>
        <fullName evidence="3">CHASE2 domain-containing protein</fullName>
    </submittedName>
</protein>
<feature type="domain" description="CHASE2" evidence="2">
    <location>
        <begin position="2"/>
        <end position="260"/>
    </location>
</feature>
<dbReference type="EMBL" id="JAQOMS010000002">
    <property type="protein sequence ID" value="MDC2889123.1"/>
    <property type="molecule type" value="Genomic_DNA"/>
</dbReference>
<gene>
    <name evidence="3" type="ORF">PN838_10565</name>
</gene>
<keyword evidence="1" id="KW-1133">Transmembrane helix</keyword>
<name>A0ABT5FE28_9GAMM</name>
<evidence type="ECO:0000313" key="4">
    <source>
        <dbReference type="Proteomes" id="UP001528411"/>
    </source>
</evidence>
<feature type="transmembrane region" description="Helical" evidence="1">
    <location>
        <begin position="297"/>
        <end position="317"/>
    </location>
</feature>
<dbReference type="RefSeq" id="WP_272180625.1">
    <property type="nucleotide sequence ID" value="NZ_JAQOMS010000002.1"/>
</dbReference>
<organism evidence="3 4">
    <name type="scientific">Psychrosphaera algicola</name>
    <dbReference type="NCBI Taxonomy" id="3023714"/>
    <lineage>
        <taxon>Bacteria</taxon>
        <taxon>Pseudomonadati</taxon>
        <taxon>Pseudomonadota</taxon>
        <taxon>Gammaproteobacteria</taxon>
        <taxon>Alteromonadales</taxon>
        <taxon>Pseudoalteromonadaceae</taxon>
        <taxon>Psychrosphaera</taxon>
    </lineage>
</organism>